<accession>A0A0K8J7Z3</accession>
<protein>
    <recommendedName>
        <fullName evidence="3">SAM-dependent methyltransferase</fullName>
    </recommendedName>
</protein>
<dbReference type="PANTHER" id="PTHR38451:SF1">
    <property type="entry name" value="TRNA (ADENINE(22)-N(1))-METHYLTRANSFERASE"/>
    <property type="match status" value="1"/>
</dbReference>
<dbReference type="EMBL" id="LN879430">
    <property type="protein sequence ID" value="CUH93559.1"/>
    <property type="molecule type" value="Genomic_DNA"/>
</dbReference>
<dbReference type="SUPFAM" id="SSF53335">
    <property type="entry name" value="S-adenosyl-L-methionine-dependent methyltransferases"/>
    <property type="match status" value="1"/>
</dbReference>
<dbReference type="InterPro" id="IPR029063">
    <property type="entry name" value="SAM-dependent_MTases_sf"/>
</dbReference>
<organism evidence="1 2">
    <name type="scientific">Herbinix luporum</name>
    <dbReference type="NCBI Taxonomy" id="1679721"/>
    <lineage>
        <taxon>Bacteria</taxon>
        <taxon>Bacillati</taxon>
        <taxon>Bacillota</taxon>
        <taxon>Clostridia</taxon>
        <taxon>Lachnospirales</taxon>
        <taxon>Lachnospiraceae</taxon>
        <taxon>Herbinix</taxon>
    </lineage>
</organism>
<dbReference type="CDD" id="cd02440">
    <property type="entry name" value="AdoMet_MTases"/>
    <property type="match status" value="1"/>
</dbReference>
<keyword evidence="2" id="KW-1185">Reference proteome</keyword>
<evidence type="ECO:0000313" key="1">
    <source>
        <dbReference type="EMBL" id="CUH93559.1"/>
    </source>
</evidence>
<dbReference type="PIRSF" id="PIRSF018637">
    <property type="entry name" value="TrmK"/>
    <property type="match status" value="1"/>
</dbReference>
<dbReference type="Gene3D" id="3.40.50.150">
    <property type="entry name" value="Vaccinia Virus protein VP39"/>
    <property type="match status" value="1"/>
</dbReference>
<proteinExistence type="predicted"/>
<evidence type="ECO:0000313" key="2">
    <source>
        <dbReference type="Proteomes" id="UP000196053"/>
    </source>
</evidence>
<gene>
    <name evidence="1" type="ORF">SD1D_2023</name>
</gene>
<sequence length="247" mass="28412">MQLSKRLEAVASMVTPGSRVADIGCDHAYTAIYLVKERISPFVVAMDINQGPLDRAKENIKRYGVEDKITIRKSDGIKELKAGEVDTILIAGMGGRLMIQILTGNINVVSAAKELILQPQSEIHLVRKTLKELGYIIIKESMLKEEGKYYVVMKLRKVSPNFKDKDYQLIKPEHIYFGRLLLEERNPVLLEFLKAERKQYENIYKELISLPTKQSIQRQFEINNFIRLIDNAINYYKEGEIGYKDES</sequence>
<dbReference type="PANTHER" id="PTHR38451">
    <property type="entry name" value="TRNA (ADENINE(22)-N(1))-METHYLTRANSFERASE"/>
    <property type="match status" value="1"/>
</dbReference>
<dbReference type="InterPro" id="IPR006901">
    <property type="entry name" value="TrmK"/>
</dbReference>
<dbReference type="OrthoDB" id="5881184at2"/>
<dbReference type="AlphaFoldDB" id="A0A0K8J7Z3"/>
<reference evidence="2" key="1">
    <citation type="submission" date="2015-09" db="EMBL/GenBank/DDBJ databases">
        <authorList>
            <person name="Wibberg D."/>
        </authorList>
    </citation>
    <scope>NUCLEOTIDE SEQUENCE [LARGE SCALE GENOMIC DNA]</scope>
    <source>
        <strain evidence="2">SD1D</strain>
    </source>
</reference>
<dbReference type="Proteomes" id="UP000196053">
    <property type="component" value="Chromosome I"/>
</dbReference>
<name>A0A0K8J7Z3_9FIRM</name>
<dbReference type="RefSeq" id="WP_058258795.1">
    <property type="nucleotide sequence ID" value="NZ_DUPS01000058.1"/>
</dbReference>
<dbReference type="Pfam" id="PF12847">
    <property type="entry name" value="Methyltransf_18"/>
    <property type="match status" value="1"/>
</dbReference>
<evidence type="ECO:0008006" key="3">
    <source>
        <dbReference type="Google" id="ProtNLM"/>
    </source>
</evidence>
<dbReference type="GO" id="GO:0160105">
    <property type="term" value="F:tRNA (adenine(22)-N1)-methyltransferase activity"/>
    <property type="evidence" value="ECO:0007669"/>
    <property type="project" value="InterPro"/>
</dbReference>
<dbReference type="KEGG" id="hsd:SD1D_2023"/>